<evidence type="ECO:0000313" key="3">
    <source>
        <dbReference type="Proteomes" id="UP001501706"/>
    </source>
</evidence>
<dbReference type="Proteomes" id="UP001501706">
    <property type="component" value="Unassembled WGS sequence"/>
</dbReference>
<evidence type="ECO:0000313" key="2">
    <source>
        <dbReference type="EMBL" id="GAA0495874.1"/>
    </source>
</evidence>
<name>A0ABP3L957_9BURK</name>
<accession>A0ABP3L957</accession>
<keyword evidence="1" id="KW-1133">Transmembrane helix</keyword>
<sequence length="63" mass="6994">MVWSICAANVLIVLAVELFEMVFAIERHIGFLVLVAQVLTVFYALVLVVGYVPDRKDSGRDPS</sequence>
<feature type="transmembrane region" description="Helical" evidence="1">
    <location>
        <begin position="7"/>
        <end position="25"/>
    </location>
</feature>
<comment type="caution">
    <text evidence="2">The sequence shown here is derived from an EMBL/GenBank/DDBJ whole genome shotgun (WGS) entry which is preliminary data.</text>
</comment>
<proteinExistence type="predicted"/>
<keyword evidence="3" id="KW-1185">Reference proteome</keyword>
<dbReference type="EMBL" id="BAAAEN010000003">
    <property type="protein sequence ID" value="GAA0495874.1"/>
    <property type="molecule type" value="Genomic_DNA"/>
</dbReference>
<organism evidence="2 3">
    <name type="scientific">Pigmentiphaga daeguensis</name>
    <dbReference type="NCBI Taxonomy" id="414049"/>
    <lineage>
        <taxon>Bacteria</taxon>
        <taxon>Pseudomonadati</taxon>
        <taxon>Pseudomonadota</taxon>
        <taxon>Betaproteobacteria</taxon>
        <taxon>Burkholderiales</taxon>
        <taxon>Alcaligenaceae</taxon>
        <taxon>Pigmentiphaga</taxon>
    </lineage>
</organism>
<keyword evidence="1" id="KW-0472">Membrane</keyword>
<protein>
    <submittedName>
        <fullName evidence="2">Uncharacterized protein</fullName>
    </submittedName>
</protein>
<reference evidence="3" key="1">
    <citation type="journal article" date="2019" name="Int. J. Syst. Evol. Microbiol.">
        <title>The Global Catalogue of Microorganisms (GCM) 10K type strain sequencing project: providing services to taxonomists for standard genome sequencing and annotation.</title>
        <authorList>
            <consortium name="The Broad Institute Genomics Platform"/>
            <consortium name="The Broad Institute Genome Sequencing Center for Infectious Disease"/>
            <person name="Wu L."/>
            <person name="Ma J."/>
        </authorList>
    </citation>
    <scope>NUCLEOTIDE SEQUENCE [LARGE SCALE GENOMIC DNA]</scope>
    <source>
        <strain evidence="3">JCM 14330</strain>
    </source>
</reference>
<gene>
    <name evidence="2" type="ORF">GCM10009097_09850</name>
</gene>
<evidence type="ECO:0000256" key="1">
    <source>
        <dbReference type="SAM" id="Phobius"/>
    </source>
</evidence>
<keyword evidence="1" id="KW-0812">Transmembrane</keyword>
<feature type="transmembrane region" description="Helical" evidence="1">
    <location>
        <begin position="31"/>
        <end position="52"/>
    </location>
</feature>